<gene>
    <name evidence="1" type="ORF">ACKVE0_09385</name>
</gene>
<dbReference type="Proteomes" id="UP001632339">
    <property type="component" value="Unassembled WGS sequence"/>
</dbReference>
<protein>
    <submittedName>
        <fullName evidence="1">DUF935 family protein</fullName>
    </submittedName>
</protein>
<keyword evidence="2" id="KW-1185">Reference proteome</keyword>
<organism evidence="1 2">
    <name type="scientific">Acinetobacter albensis</name>
    <dbReference type="NCBI Taxonomy" id="1673609"/>
    <lineage>
        <taxon>Bacteria</taxon>
        <taxon>Pseudomonadati</taxon>
        <taxon>Pseudomonadota</taxon>
        <taxon>Gammaproteobacteria</taxon>
        <taxon>Moraxellales</taxon>
        <taxon>Moraxellaceae</taxon>
        <taxon>Acinetobacter</taxon>
    </lineage>
</organism>
<dbReference type="EMBL" id="JBJXCW010000008">
    <property type="protein sequence ID" value="MFN0297730.1"/>
    <property type="molecule type" value="Genomic_DNA"/>
</dbReference>
<reference evidence="1 2" key="1">
    <citation type="submission" date="2024-12" db="EMBL/GenBank/DDBJ databases">
        <title>C001-4G Acinetobacter sp. assembled genome.</title>
        <authorList>
            <person name="D'Arcy K."/>
            <person name="Kingdon A.D.H."/>
            <person name="Breen A."/>
            <person name="Mckeown C."/>
            <person name="Allman E."/>
            <person name="Sharma P."/>
            <person name="Mcleman A."/>
            <person name="Roberts A.P."/>
        </authorList>
    </citation>
    <scope>NUCLEOTIDE SEQUENCE [LARGE SCALE GENOMIC DNA]</scope>
    <source>
        <strain evidence="1 2">C1-4G</strain>
    </source>
</reference>
<dbReference type="RefSeq" id="WP_409140293.1">
    <property type="nucleotide sequence ID" value="NZ_JBJXCW010000008.1"/>
</dbReference>
<proteinExistence type="predicted"/>
<name>A0ABW9JTC2_9GAMM</name>
<comment type="caution">
    <text evidence="1">The sequence shown here is derived from an EMBL/GenBank/DDBJ whole genome shotgun (WGS) entry which is preliminary data.</text>
</comment>
<evidence type="ECO:0000313" key="2">
    <source>
        <dbReference type="Proteomes" id="UP001632339"/>
    </source>
</evidence>
<accession>A0ABW9JTC2</accession>
<evidence type="ECO:0000313" key="1">
    <source>
        <dbReference type="EMBL" id="MFN0297730.1"/>
    </source>
</evidence>
<sequence length="491" mass="54679">MAKAKEAKAKKAKPKSAGLMTEVAVEALSFAMGRAADIDEVLKQAGVSRQRLSVLMADDEIGQAMETRLDAVLNAPWRFVEDQGEQTLFLKELFTRWHFEIVTGAWDACPFGYSVMEANYFIDENNRFSIAEIGTKPMEWFEPKNTGALIFRKPQSNTEIDVFKTYPLKFFLTRRKPSYKQPYGDPLLSKLYWVWFFKTNSTKFWVKFLERFGSPLLVGKVKDGEQEDIDAMTTALLNAHTQSILSIDADDDVSTVGTNFSGAGASAFEAFDTVMTRRVQKVVLGQTLTSGTDGTGSRALGEVHETVRMDKRNSDLRMITPVVQDIINALCLLNGFEKHTIILGGEQDLNVKVVERDLKLKDLGVQFNDQYIIETYGIKPEHFKVGVASNIDPVKQFNALPHKAFSFKASANKLSAAQLEVEELTDGQGDLQLLTNEQIKKLTAESDTPEALAFNLMQLIPSATQSQFTANLDQALYAADVLGYAMAEDGQ</sequence>
<dbReference type="InterPro" id="IPR009279">
    <property type="entry name" value="Portal_Mu"/>
</dbReference>
<dbReference type="Pfam" id="PF06074">
    <property type="entry name" value="Portal_Mu"/>
    <property type="match status" value="1"/>
</dbReference>